<organism evidence="1 2">
    <name type="scientific">Arctium lappa</name>
    <name type="common">Greater burdock</name>
    <name type="synonym">Lappa major</name>
    <dbReference type="NCBI Taxonomy" id="4217"/>
    <lineage>
        <taxon>Eukaryota</taxon>
        <taxon>Viridiplantae</taxon>
        <taxon>Streptophyta</taxon>
        <taxon>Embryophyta</taxon>
        <taxon>Tracheophyta</taxon>
        <taxon>Spermatophyta</taxon>
        <taxon>Magnoliopsida</taxon>
        <taxon>eudicotyledons</taxon>
        <taxon>Gunneridae</taxon>
        <taxon>Pentapetalae</taxon>
        <taxon>asterids</taxon>
        <taxon>campanulids</taxon>
        <taxon>Asterales</taxon>
        <taxon>Asteraceae</taxon>
        <taxon>Carduoideae</taxon>
        <taxon>Cardueae</taxon>
        <taxon>Arctiinae</taxon>
        <taxon>Arctium</taxon>
    </lineage>
</organism>
<gene>
    <name evidence="1" type="ORF">L6452_07746</name>
</gene>
<feature type="non-terminal residue" evidence="1">
    <location>
        <position position="77"/>
    </location>
</feature>
<keyword evidence="2" id="KW-1185">Reference proteome</keyword>
<comment type="caution">
    <text evidence="1">The sequence shown here is derived from an EMBL/GenBank/DDBJ whole genome shotgun (WGS) entry which is preliminary data.</text>
</comment>
<reference evidence="2" key="1">
    <citation type="journal article" date="2022" name="Mol. Ecol. Resour.">
        <title>The genomes of chicory, endive, great burdock and yacon provide insights into Asteraceae palaeo-polyploidization history and plant inulin production.</title>
        <authorList>
            <person name="Fan W."/>
            <person name="Wang S."/>
            <person name="Wang H."/>
            <person name="Wang A."/>
            <person name="Jiang F."/>
            <person name="Liu H."/>
            <person name="Zhao H."/>
            <person name="Xu D."/>
            <person name="Zhang Y."/>
        </authorList>
    </citation>
    <scope>NUCLEOTIDE SEQUENCE [LARGE SCALE GENOMIC DNA]</scope>
    <source>
        <strain evidence="2">cv. Niubang</strain>
    </source>
</reference>
<reference evidence="1 2" key="2">
    <citation type="journal article" date="2022" name="Mol. Ecol. Resour.">
        <title>The genomes of chicory, endive, great burdock and yacon provide insights into Asteraceae paleo-polyploidization history and plant inulin production.</title>
        <authorList>
            <person name="Fan W."/>
            <person name="Wang S."/>
            <person name="Wang H."/>
            <person name="Wang A."/>
            <person name="Jiang F."/>
            <person name="Liu H."/>
            <person name="Zhao H."/>
            <person name="Xu D."/>
            <person name="Zhang Y."/>
        </authorList>
    </citation>
    <scope>NUCLEOTIDE SEQUENCE [LARGE SCALE GENOMIC DNA]</scope>
    <source>
        <strain evidence="2">cv. Niubang</strain>
    </source>
</reference>
<dbReference type="EMBL" id="CM042048">
    <property type="protein sequence ID" value="KAI3759724.1"/>
    <property type="molecule type" value="Genomic_DNA"/>
</dbReference>
<proteinExistence type="predicted"/>
<accession>A0ACB9ELC8</accession>
<dbReference type="Proteomes" id="UP001055879">
    <property type="component" value="Linkage Group LG02"/>
</dbReference>
<feature type="non-terminal residue" evidence="1">
    <location>
        <position position="1"/>
    </location>
</feature>
<protein>
    <submittedName>
        <fullName evidence="1">Uncharacterized protein</fullName>
    </submittedName>
</protein>
<evidence type="ECO:0000313" key="1">
    <source>
        <dbReference type="EMBL" id="KAI3759724.1"/>
    </source>
</evidence>
<sequence>ASSPSSAVVCFFSIIGRRLLLLHRRPSSSSSSSSSTSEESIWSKWEEIWSTQRKELVLFFRGLCVKIPKHLETAKPL</sequence>
<name>A0ACB9ELC8_ARCLA</name>
<evidence type="ECO:0000313" key="2">
    <source>
        <dbReference type="Proteomes" id="UP001055879"/>
    </source>
</evidence>